<feature type="binding site" evidence="2">
    <location>
        <begin position="104"/>
        <end position="107"/>
    </location>
    <ligand>
        <name>substrate</name>
    </ligand>
</feature>
<feature type="binding site" evidence="2">
    <location>
        <position position="79"/>
    </location>
    <ligand>
        <name>substrate</name>
    </ligand>
</feature>
<accession>A0A918UG59</accession>
<reference evidence="3" key="1">
    <citation type="journal article" date="2014" name="Int. J. Syst. Evol. Microbiol.">
        <title>Complete genome sequence of Corynebacterium casei LMG S-19264T (=DSM 44701T), isolated from a smear-ripened cheese.</title>
        <authorList>
            <consortium name="US DOE Joint Genome Institute (JGI-PGF)"/>
            <person name="Walter F."/>
            <person name="Albersmeier A."/>
            <person name="Kalinowski J."/>
            <person name="Ruckert C."/>
        </authorList>
    </citation>
    <scope>NUCLEOTIDE SEQUENCE</scope>
    <source>
        <strain evidence="3">JCM 4815</strain>
    </source>
</reference>
<dbReference type="PANTHER" id="PTHR48100">
    <property type="entry name" value="BROAD-SPECIFICITY PHOSPHATASE YOR283W-RELATED"/>
    <property type="match status" value="1"/>
</dbReference>
<organism evidence="3 4">
    <name type="scientific">Streptomyces poonensis</name>
    <dbReference type="NCBI Taxonomy" id="68255"/>
    <lineage>
        <taxon>Bacteria</taxon>
        <taxon>Bacillati</taxon>
        <taxon>Actinomycetota</taxon>
        <taxon>Actinomycetes</taxon>
        <taxon>Kitasatosporales</taxon>
        <taxon>Streptomycetaceae</taxon>
        <taxon>Streptomyces</taxon>
    </lineage>
</organism>
<dbReference type="InterPro" id="IPR050275">
    <property type="entry name" value="PGM_Phosphatase"/>
</dbReference>
<dbReference type="Proteomes" id="UP000622166">
    <property type="component" value="Unassembled WGS sequence"/>
</dbReference>
<protein>
    <submittedName>
        <fullName evidence="3">Phosphatase</fullName>
    </submittedName>
</protein>
<evidence type="ECO:0000313" key="3">
    <source>
        <dbReference type="EMBL" id="GGZ07217.1"/>
    </source>
</evidence>
<dbReference type="AlphaFoldDB" id="A0A918UG59"/>
<dbReference type="SUPFAM" id="SSF53254">
    <property type="entry name" value="Phosphoglycerate mutase-like"/>
    <property type="match status" value="1"/>
</dbReference>
<dbReference type="PANTHER" id="PTHR48100:SF2">
    <property type="entry name" value="CONSERVED PROTEIN"/>
    <property type="match status" value="1"/>
</dbReference>
<evidence type="ECO:0000256" key="1">
    <source>
        <dbReference type="PIRSR" id="PIRSR613078-1"/>
    </source>
</evidence>
<feature type="active site" description="Tele-phosphohistidine intermediate" evidence="1">
    <location>
        <position position="29"/>
    </location>
</feature>
<comment type="caution">
    <text evidence="3">The sequence shown here is derived from an EMBL/GenBank/DDBJ whole genome shotgun (WGS) entry which is preliminary data.</text>
</comment>
<keyword evidence="4" id="KW-1185">Reference proteome</keyword>
<dbReference type="CDD" id="cd07067">
    <property type="entry name" value="HP_PGM_like"/>
    <property type="match status" value="1"/>
</dbReference>
<dbReference type="Gene3D" id="3.40.50.1240">
    <property type="entry name" value="Phosphoglycerate mutase-like"/>
    <property type="match status" value="1"/>
</dbReference>
<gene>
    <name evidence="3" type="ORF">GCM10010365_27890</name>
</gene>
<evidence type="ECO:0000256" key="2">
    <source>
        <dbReference type="PIRSR" id="PIRSR613078-2"/>
    </source>
</evidence>
<feature type="binding site" evidence="2">
    <location>
        <begin position="28"/>
        <end position="35"/>
    </location>
    <ligand>
        <name>substrate</name>
    </ligand>
</feature>
<reference evidence="3" key="2">
    <citation type="submission" date="2020-09" db="EMBL/GenBank/DDBJ databases">
        <authorList>
            <person name="Sun Q."/>
            <person name="Ohkuma M."/>
        </authorList>
    </citation>
    <scope>NUCLEOTIDE SEQUENCE</scope>
    <source>
        <strain evidence="3">JCM 4815</strain>
    </source>
</reference>
<dbReference type="Pfam" id="PF00300">
    <property type="entry name" value="His_Phos_1"/>
    <property type="match status" value="1"/>
</dbReference>
<evidence type="ECO:0000313" key="4">
    <source>
        <dbReference type="Proteomes" id="UP000622166"/>
    </source>
</evidence>
<proteinExistence type="predicted"/>
<dbReference type="InterPro" id="IPR029033">
    <property type="entry name" value="His_PPase_superfam"/>
</dbReference>
<dbReference type="InterPro" id="IPR022492">
    <property type="entry name" value="Phosphomutase_MSMEG4193_put"/>
</dbReference>
<dbReference type="EMBL" id="BMVW01000004">
    <property type="protein sequence ID" value="GGZ07217.1"/>
    <property type="molecule type" value="Genomic_DNA"/>
</dbReference>
<dbReference type="InterPro" id="IPR013078">
    <property type="entry name" value="His_Pase_superF_clade-1"/>
</dbReference>
<feature type="active site" description="Proton donor/acceptor" evidence="1">
    <location>
        <position position="104"/>
    </location>
</feature>
<dbReference type="NCBIfam" id="TIGR03848">
    <property type="entry name" value="MSMEG_4193"/>
    <property type="match status" value="1"/>
</dbReference>
<name>A0A918UG59_9ACTN</name>
<dbReference type="SMART" id="SM00855">
    <property type="entry name" value="PGAM"/>
    <property type="match status" value="1"/>
</dbReference>
<sequence>MSRAVKSPAESARVPFRLGRMPTLILVRHGRSTANTSGVLAGWTPGVALDERGAAQAAALPGRLAELPISEVVVSPLQRCQETVRPLLEARPELRPHTEERIGEAHYGDWSGRKLAELTDEPLMQVVQAHPSAAEFPGGESMRAMQARAVDAVREWNARVERDHGADAVYLMCSHGDIIKSLVADALGLHLDLFQRISVEPCSITAIRYTRLRPFLVRLGDTGNLASLAPREESSDANAPVGGDAGAP</sequence>
<dbReference type="GO" id="GO:0005737">
    <property type="term" value="C:cytoplasm"/>
    <property type="evidence" value="ECO:0007669"/>
    <property type="project" value="TreeGrafter"/>
</dbReference>
<dbReference type="GO" id="GO:0016791">
    <property type="term" value="F:phosphatase activity"/>
    <property type="evidence" value="ECO:0007669"/>
    <property type="project" value="TreeGrafter"/>
</dbReference>